<feature type="transmembrane region" description="Helical" evidence="2">
    <location>
        <begin position="25"/>
        <end position="47"/>
    </location>
</feature>
<keyword evidence="4" id="KW-1185">Reference proteome</keyword>
<feature type="compositionally biased region" description="Polar residues" evidence="1">
    <location>
        <begin position="1"/>
        <end position="11"/>
    </location>
</feature>
<evidence type="ECO:0000313" key="3">
    <source>
        <dbReference type="EMBL" id="GED96270.1"/>
    </source>
</evidence>
<keyword evidence="2" id="KW-0812">Transmembrane</keyword>
<dbReference type="EMBL" id="BJOU01000001">
    <property type="protein sequence ID" value="GED96270.1"/>
    <property type="molecule type" value="Genomic_DNA"/>
</dbReference>
<reference evidence="4" key="1">
    <citation type="submission" date="2019-06" db="EMBL/GenBank/DDBJ databases">
        <title>Gordonia isolated from sludge of a wastewater treatment plant.</title>
        <authorList>
            <person name="Tamura T."/>
            <person name="Aoyama K."/>
            <person name="Kang Y."/>
            <person name="Saito S."/>
            <person name="Akiyama N."/>
            <person name="Yazawa K."/>
            <person name="Gonoi T."/>
            <person name="Mikami Y."/>
        </authorList>
    </citation>
    <scope>NUCLEOTIDE SEQUENCE [LARGE SCALE GENOMIC DNA]</scope>
    <source>
        <strain evidence="4">NBRC 107697</strain>
    </source>
</reference>
<organism evidence="3 4">
    <name type="scientific">Gordonia crocea</name>
    <dbReference type="NCBI Taxonomy" id="589162"/>
    <lineage>
        <taxon>Bacteria</taxon>
        <taxon>Bacillati</taxon>
        <taxon>Actinomycetota</taxon>
        <taxon>Actinomycetes</taxon>
        <taxon>Mycobacteriales</taxon>
        <taxon>Gordoniaceae</taxon>
        <taxon>Gordonia</taxon>
    </lineage>
</organism>
<evidence type="ECO:0000256" key="1">
    <source>
        <dbReference type="SAM" id="MobiDB-lite"/>
    </source>
</evidence>
<dbReference type="PROSITE" id="PS51257">
    <property type="entry name" value="PROKAR_LIPOPROTEIN"/>
    <property type="match status" value="1"/>
</dbReference>
<dbReference type="AlphaFoldDB" id="A0A7M3SUE6"/>
<dbReference type="Proteomes" id="UP000444980">
    <property type="component" value="Unassembled WGS sequence"/>
</dbReference>
<name>A0A7M3SUE6_9ACTN</name>
<protein>
    <submittedName>
        <fullName evidence="3">Uncharacterized protein</fullName>
    </submittedName>
</protein>
<accession>A0A7M3SUE6</accession>
<evidence type="ECO:0000256" key="2">
    <source>
        <dbReference type="SAM" id="Phobius"/>
    </source>
</evidence>
<evidence type="ECO:0000313" key="4">
    <source>
        <dbReference type="Proteomes" id="UP000444980"/>
    </source>
</evidence>
<proteinExistence type="predicted"/>
<comment type="caution">
    <text evidence="3">The sequence shown here is derived from an EMBL/GenBank/DDBJ whole genome shotgun (WGS) entry which is preliminary data.</text>
</comment>
<sequence>MEARTMTTMQHATKLPSEGSPTYNVSSSCLWTLATIAPLVVLLLLLAF</sequence>
<gene>
    <name evidence="3" type="ORF">nbrc107697_03090</name>
</gene>
<keyword evidence="2" id="KW-0472">Membrane</keyword>
<keyword evidence="2" id="KW-1133">Transmembrane helix</keyword>
<feature type="region of interest" description="Disordered" evidence="1">
    <location>
        <begin position="1"/>
        <end position="21"/>
    </location>
</feature>